<evidence type="ECO:0000313" key="2">
    <source>
        <dbReference type="Proteomes" id="UP001596505"/>
    </source>
</evidence>
<protein>
    <submittedName>
        <fullName evidence="1">DUF2848 family protein</fullName>
    </submittedName>
</protein>
<name>A0ABW2Q1T7_9BACL</name>
<dbReference type="Pfam" id="PF11010">
    <property type="entry name" value="DUF2848"/>
    <property type="match status" value="1"/>
</dbReference>
<dbReference type="RefSeq" id="WP_380966908.1">
    <property type="nucleotide sequence ID" value="NZ_JBHTCO010000017.1"/>
</dbReference>
<keyword evidence="2" id="KW-1185">Reference proteome</keyword>
<dbReference type="InterPro" id="IPR021269">
    <property type="entry name" value="DUF2848"/>
</dbReference>
<gene>
    <name evidence="1" type="ORF">ACFQRG_13670</name>
</gene>
<organism evidence="1 2">
    <name type="scientific">Scopulibacillus cellulosilyticus</name>
    <dbReference type="NCBI Taxonomy" id="2665665"/>
    <lineage>
        <taxon>Bacteria</taxon>
        <taxon>Bacillati</taxon>
        <taxon>Bacillota</taxon>
        <taxon>Bacilli</taxon>
        <taxon>Bacillales</taxon>
        <taxon>Sporolactobacillaceae</taxon>
        <taxon>Scopulibacillus</taxon>
    </lineage>
</organism>
<sequence>MHKLKFILPNQEIIEFNVEKALCIGYSGRNQEMVKKHIEELSREGIAPPPTVPMIYPVSDILVTQNETIDVLGEKTSGEVEFVLLKSKNTTYLTVGSDHTDRELEGYSIPYAKQATPKPVAKYAWAVDELVEHWDDIMLTCEINIEGQWETYQEGQVSSVMHISDILTLTEKRGNLNENGNVLFGGTVPILGGSFKYGDKYRLTMHDPVTNRKITHEYAVRDISVKE</sequence>
<proteinExistence type="predicted"/>
<dbReference type="Proteomes" id="UP001596505">
    <property type="component" value="Unassembled WGS sequence"/>
</dbReference>
<evidence type="ECO:0000313" key="1">
    <source>
        <dbReference type="EMBL" id="MFC7394005.1"/>
    </source>
</evidence>
<reference evidence="2" key="1">
    <citation type="journal article" date="2019" name="Int. J. Syst. Evol. Microbiol.">
        <title>The Global Catalogue of Microorganisms (GCM) 10K type strain sequencing project: providing services to taxonomists for standard genome sequencing and annotation.</title>
        <authorList>
            <consortium name="The Broad Institute Genomics Platform"/>
            <consortium name="The Broad Institute Genome Sequencing Center for Infectious Disease"/>
            <person name="Wu L."/>
            <person name="Ma J."/>
        </authorList>
    </citation>
    <scope>NUCLEOTIDE SEQUENCE [LARGE SCALE GENOMIC DNA]</scope>
    <source>
        <strain evidence="2">CGMCC 1.16305</strain>
    </source>
</reference>
<dbReference type="EMBL" id="JBHTCO010000017">
    <property type="protein sequence ID" value="MFC7394005.1"/>
    <property type="molecule type" value="Genomic_DNA"/>
</dbReference>
<accession>A0ABW2Q1T7</accession>
<comment type="caution">
    <text evidence="1">The sequence shown here is derived from an EMBL/GenBank/DDBJ whole genome shotgun (WGS) entry which is preliminary data.</text>
</comment>